<evidence type="ECO:0000313" key="4">
    <source>
        <dbReference type="Proteomes" id="UP000676325"/>
    </source>
</evidence>
<proteinExistence type="inferred from homology"/>
<keyword evidence="1 2" id="KW-0143">Chaperone</keyword>
<dbReference type="EMBL" id="JAGSOH010000090">
    <property type="protein sequence ID" value="MBR7829571.1"/>
    <property type="molecule type" value="Genomic_DNA"/>
</dbReference>
<keyword evidence="2" id="KW-0963">Cytoplasm</keyword>
<evidence type="ECO:0000313" key="3">
    <source>
        <dbReference type="EMBL" id="MBR7829571.1"/>
    </source>
</evidence>
<name>A0A941INJ9_9ACTN</name>
<comment type="subunit">
    <text evidence="2">UreD, UreF and UreG form a complex that acts as a GTP-hydrolysis-dependent molecular chaperone, activating the urease apoprotein by helping to assemble the nickel containing metallocenter of UreC. The UreE protein probably delivers the nickel.</text>
</comment>
<evidence type="ECO:0000256" key="1">
    <source>
        <dbReference type="ARBA" id="ARBA00023186"/>
    </source>
</evidence>
<dbReference type="GO" id="GO:0005737">
    <property type="term" value="C:cytoplasm"/>
    <property type="evidence" value="ECO:0007669"/>
    <property type="project" value="UniProtKB-SubCell"/>
</dbReference>
<dbReference type="Pfam" id="PF01774">
    <property type="entry name" value="UreD"/>
    <property type="match status" value="1"/>
</dbReference>
<comment type="similarity">
    <text evidence="2">Belongs to the UreD family.</text>
</comment>
<comment type="function">
    <text evidence="2">Required for maturation of urease via the functional incorporation of the urease nickel metallocenter.</text>
</comment>
<sequence>MKARARIVARAEQDGTTSLTTLAGETPLLLRRAAHPDGLDTARIHLMGGTAGPIGGDDLAYRVEIGEGAKVQVRSMAATLALPGPGGAQSTLAFDVRVGSGARLDWAPEPLIAARGANHAVLASLDLAEDAELTWREDVVLGRDDEGPGSVRSRTRITRAGRVVFDHEFAVGPRYPGSLGPAGTAGYRRVTLTVEFTKGEHRPTIKLAFSGADLPDLSHTFT</sequence>
<evidence type="ECO:0000256" key="2">
    <source>
        <dbReference type="HAMAP-Rule" id="MF_01384"/>
    </source>
</evidence>
<comment type="subcellular location">
    <subcellularLocation>
        <location evidence="2">Cytoplasm</location>
    </subcellularLocation>
</comment>
<dbReference type="AlphaFoldDB" id="A0A941INJ9"/>
<keyword evidence="4" id="KW-1185">Reference proteome</keyword>
<organism evidence="3 4">
    <name type="scientific">Actinospica acidithermotolerans</name>
    <dbReference type="NCBI Taxonomy" id="2828514"/>
    <lineage>
        <taxon>Bacteria</taxon>
        <taxon>Bacillati</taxon>
        <taxon>Actinomycetota</taxon>
        <taxon>Actinomycetes</taxon>
        <taxon>Catenulisporales</taxon>
        <taxon>Actinospicaceae</taxon>
        <taxon>Actinospica</taxon>
    </lineage>
</organism>
<dbReference type="RefSeq" id="WP_212520705.1">
    <property type="nucleotide sequence ID" value="NZ_JAGSOH010000090.1"/>
</dbReference>
<comment type="caution">
    <text evidence="3">The sequence shown here is derived from an EMBL/GenBank/DDBJ whole genome shotgun (WGS) entry which is preliminary data.</text>
</comment>
<dbReference type="GO" id="GO:0016151">
    <property type="term" value="F:nickel cation binding"/>
    <property type="evidence" value="ECO:0007669"/>
    <property type="project" value="UniProtKB-UniRule"/>
</dbReference>
<gene>
    <name evidence="2" type="primary">ureD</name>
    <name evidence="3" type="ORF">KDK95_24915</name>
</gene>
<dbReference type="Proteomes" id="UP000676325">
    <property type="component" value="Unassembled WGS sequence"/>
</dbReference>
<accession>A0A941INJ9</accession>
<dbReference type="HAMAP" id="MF_01384">
    <property type="entry name" value="UreD"/>
    <property type="match status" value="1"/>
</dbReference>
<protein>
    <recommendedName>
        <fullName evidence="2">Urease accessory protein UreD</fullName>
    </recommendedName>
</protein>
<reference evidence="3" key="1">
    <citation type="submission" date="2021-04" db="EMBL/GenBank/DDBJ databases">
        <title>Genome based classification of Actinospica acidithermotolerans sp. nov., an actinobacterium isolated from an Indonesian hot spring.</title>
        <authorList>
            <person name="Kusuma A.B."/>
            <person name="Putra K.E."/>
            <person name="Nafisah S."/>
            <person name="Loh J."/>
            <person name="Nouioui I."/>
            <person name="Goodfellow M."/>
        </authorList>
    </citation>
    <scope>NUCLEOTIDE SEQUENCE</scope>
    <source>
        <strain evidence="3">MGRD01-02</strain>
    </source>
</reference>
<dbReference type="InterPro" id="IPR002669">
    <property type="entry name" value="UreD"/>
</dbReference>
<keyword evidence="2" id="KW-0996">Nickel insertion</keyword>